<comment type="similarity">
    <text evidence="2 10">Belongs to the ketopantoate reductase family.</text>
</comment>
<evidence type="ECO:0000256" key="3">
    <source>
        <dbReference type="ARBA" id="ARBA00013014"/>
    </source>
</evidence>
<evidence type="ECO:0000256" key="9">
    <source>
        <dbReference type="ARBA" id="ARBA00048793"/>
    </source>
</evidence>
<keyword evidence="14" id="KW-1185">Reference proteome</keyword>
<evidence type="ECO:0000313" key="13">
    <source>
        <dbReference type="EMBL" id="GGA76816.1"/>
    </source>
</evidence>
<dbReference type="InterPro" id="IPR036291">
    <property type="entry name" value="NAD(P)-bd_dom_sf"/>
</dbReference>
<comment type="catalytic activity">
    <reaction evidence="9 10">
        <text>(R)-pantoate + NADP(+) = 2-dehydropantoate + NADPH + H(+)</text>
        <dbReference type="Rhea" id="RHEA:16233"/>
        <dbReference type="ChEBI" id="CHEBI:11561"/>
        <dbReference type="ChEBI" id="CHEBI:15378"/>
        <dbReference type="ChEBI" id="CHEBI:15980"/>
        <dbReference type="ChEBI" id="CHEBI:57783"/>
        <dbReference type="ChEBI" id="CHEBI:58349"/>
        <dbReference type="EC" id="1.1.1.169"/>
    </reaction>
</comment>
<evidence type="ECO:0000259" key="12">
    <source>
        <dbReference type="Pfam" id="PF08546"/>
    </source>
</evidence>
<dbReference type="InterPro" id="IPR013752">
    <property type="entry name" value="KPA_reductase"/>
</dbReference>
<dbReference type="Pfam" id="PF08546">
    <property type="entry name" value="ApbA_C"/>
    <property type="match status" value="1"/>
</dbReference>
<dbReference type="AlphaFoldDB" id="A0A916S1D6"/>
<dbReference type="GO" id="GO:0008677">
    <property type="term" value="F:2-dehydropantoate 2-reductase activity"/>
    <property type="evidence" value="ECO:0007669"/>
    <property type="project" value="UniProtKB-EC"/>
</dbReference>
<dbReference type="Pfam" id="PF02558">
    <property type="entry name" value="ApbA"/>
    <property type="match status" value="1"/>
</dbReference>
<reference evidence="13" key="2">
    <citation type="submission" date="2020-09" db="EMBL/GenBank/DDBJ databases">
        <authorList>
            <person name="Sun Q."/>
            <person name="Zhou Y."/>
        </authorList>
    </citation>
    <scope>NUCLEOTIDE SEQUENCE</scope>
    <source>
        <strain evidence="13">CGMCC 1.15320</strain>
    </source>
</reference>
<keyword evidence="5 10" id="KW-0566">Pantothenate biosynthesis</keyword>
<evidence type="ECO:0000256" key="8">
    <source>
        <dbReference type="ARBA" id="ARBA00032024"/>
    </source>
</evidence>
<keyword evidence="6 10" id="KW-0521">NADP</keyword>
<dbReference type="EC" id="1.1.1.169" evidence="3 10"/>
<dbReference type="Gene3D" id="3.40.50.720">
    <property type="entry name" value="NAD(P)-binding Rossmann-like Domain"/>
    <property type="match status" value="1"/>
</dbReference>
<gene>
    <name evidence="13" type="ORF">GCM10011385_33610</name>
</gene>
<evidence type="ECO:0000256" key="4">
    <source>
        <dbReference type="ARBA" id="ARBA00019465"/>
    </source>
</evidence>
<reference evidence="13" key="1">
    <citation type="journal article" date="2014" name="Int. J. Syst. Evol. Microbiol.">
        <title>Complete genome sequence of Corynebacterium casei LMG S-19264T (=DSM 44701T), isolated from a smear-ripened cheese.</title>
        <authorList>
            <consortium name="US DOE Joint Genome Institute (JGI-PGF)"/>
            <person name="Walter F."/>
            <person name="Albersmeier A."/>
            <person name="Kalinowski J."/>
            <person name="Ruckert C."/>
        </authorList>
    </citation>
    <scope>NUCLEOTIDE SEQUENCE</scope>
    <source>
        <strain evidence="13">CGMCC 1.15320</strain>
    </source>
</reference>
<dbReference type="PANTHER" id="PTHR21708:SF45">
    <property type="entry name" value="2-DEHYDROPANTOATE 2-REDUCTASE"/>
    <property type="match status" value="1"/>
</dbReference>
<dbReference type="EMBL" id="BMIF01000012">
    <property type="protein sequence ID" value="GGA76816.1"/>
    <property type="molecule type" value="Genomic_DNA"/>
</dbReference>
<organism evidence="13 14">
    <name type="scientific">Nitratireductor aestuarii</name>
    <dbReference type="NCBI Taxonomy" id="1735103"/>
    <lineage>
        <taxon>Bacteria</taxon>
        <taxon>Pseudomonadati</taxon>
        <taxon>Pseudomonadota</taxon>
        <taxon>Alphaproteobacteria</taxon>
        <taxon>Hyphomicrobiales</taxon>
        <taxon>Phyllobacteriaceae</taxon>
        <taxon>Nitratireductor</taxon>
    </lineage>
</organism>
<dbReference type="SUPFAM" id="SSF48179">
    <property type="entry name" value="6-phosphogluconate dehydrogenase C-terminal domain-like"/>
    <property type="match status" value="1"/>
</dbReference>
<feature type="domain" description="Ketopantoate reductase C-terminal" evidence="12">
    <location>
        <begin position="200"/>
        <end position="316"/>
    </location>
</feature>
<keyword evidence="7 10" id="KW-0560">Oxidoreductase</keyword>
<evidence type="ECO:0000259" key="11">
    <source>
        <dbReference type="Pfam" id="PF02558"/>
    </source>
</evidence>
<dbReference type="RefSeq" id="WP_188722257.1">
    <property type="nucleotide sequence ID" value="NZ_BMIF01000012.1"/>
</dbReference>
<comment type="pathway">
    <text evidence="1 10">Cofactor biosynthesis; (R)-pantothenate biosynthesis; (R)-pantoate from 3-methyl-2-oxobutanoate: step 2/2.</text>
</comment>
<dbReference type="Gene3D" id="1.10.1040.10">
    <property type="entry name" value="N-(1-d-carboxylethyl)-l-norvaline Dehydrogenase, domain 2"/>
    <property type="match status" value="1"/>
</dbReference>
<dbReference type="GO" id="GO:0005737">
    <property type="term" value="C:cytoplasm"/>
    <property type="evidence" value="ECO:0007669"/>
    <property type="project" value="TreeGrafter"/>
</dbReference>
<name>A0A916S1D6_9HYPH</name>
<evidence type="ECO:0000256" key="7">
    <source>
        <dbReference type="ARBA" id="ARBA00023002"/>
    </source>
</evidence>
<proteinExistence type="inferred from homology"/>
<protein>
    <recommendedName>
        <fullName evidence="4 10">2-dehydropantoate 2-reductase</fullName>
        <ecNumber evidence="3 10">1.1.1.169</ecNumber>
    </recommendedName>
    <alternativeName>
        <fullName evidence="8 10">Ketopantoate reductase</fullName>
    </alternativeName>
</protein>
<dbReference type="InterPro" id="IPR003710">
    <property type="entry name" value="ApbA"/>
</dbReference>
<dbReference type="InterPro" id="IPR008927">
    <property type="entry name" value="6-PGluconate_DH-like_C_sf"/>
</dbReference>
<dbReference type="InterPro" id="IPR051402">
    <property type="entry name" value="KPR-Related"/>
</dbReference>
<dbReference type="GO" id="GO:0015940">
    <property type="term" value="P:pantothenate biosynthetic process"/>
    <property type="evidence" value="ECO:0007669"/>
    <property type="project" value="UniProtKB-KW"/>
</dbReference>
<dbReference type="InterPro" id="IPR013332">
    <property type="entry name" value="KPR_N"/>
</dbReference>
<dbReference type="SUPFAM" id="SSF51735">
    <property type="entry name" value="NAD(P)-binding Rossmann-fold domains"/>
    <property type="match status" value="1"/>
</dbReference>
<evidence type="ECO:0000256" key="10">
    <source>
        <dbReference type="RuleBase" id="RU362068"/>
    </source>
</evidence>
<evidence type="ECO:0000313" key="14">
    <source>
        <dbReference type="Proteomes" id="UP000636264"/>
    </source>
</evidence>
<dbReference type="InterPro" id="IPR013328">
    <property type="entry name" value="6PGD_dom2"/>
</dbReference>
<dbReference type="PANTHER" id="PTHR21708">
    <property type="entry name" value="PROBABLE 2-DEHYDROPANTOATE 2-REDUCTASE"/>
    <property type="match status" value="1"/>
</dbReference>
<feature type="domain" description="Ketopantoate reductase N-terminal" evidence="11">
    <location>
        <begin position="3"/>
        <end position="164"/>
    </location>
</feature>
<evidence type="ECO:0000256" key="6">
    <source>
        <dbReference type="ARBA" id="ARBA00022857"/>
    </source>
</evidence>
<dbReference type="Proteomes" id="UP000636264">
    <property type="component" value="Unassembled WGS sequence"/>
</dbReference>
<accession>A0A916S1D6</accession>
<evidence type="ECO:0000256" key="1">
    <source>
        <dbReference type="ARBA" id="ARBA00004994"/>
    </source>
</evidence>
<comment type="caution">
    <text evidence="13">The sequence shown here is derived from an EMBL/GenBank/DDBJ whole genome shotgun (WGS) entry which is preliminary data.</text>
</comment>
<dbReference type="NCBIfam" id="TIGR00745">
    <property type="entry name" value="apbA_panE"/>
    <property type="match status" value="1"/>
</dbReference>
<comment type="function">
    <text evidence="10">Catalyzes the NADPH-dependent reduction of ketopantoate into pantoic acid.</text>
</comment>
<evidence type="ECO:0000256" key="5">
    <source>
        <dbReference type="ARBA" id="ARBA00022655"/>
    </source>
</evidence>
<sequence>MKICILGAGAIGGHIAFRLAAAGHEVSVVARGAHLDAMRQRGQLGFTEGADVSYAPVRASSNPADFGPQDAVIVGVKATGLAVMADLLGPVVGPQTLVYFPQNGMPWWYPVSAETLPYALPDLAIFRVKERFLSILKPHQIAAGTVYSGNEVREPGIIYNSSPGRNSLTIAAIDPEGREATEALRAAIDASGLGATTPGNLRTAMWTKLVQNMSGSVIALATRNQTAISRHDARLGELYIRIMTEGKAIADAWGYPVSLDPVEALSRAPYHRPSLLQDFEQGRPMEIGEIVLAPAAFARAAGVPCPSLDAVAGIVARLAIDKGLYSE</sequence>
<evidence type="ECO:0000256" key="2">
    <source>
        <dbReference type="ARBA" id="ARBA00007870"/>
    </source>
</evidence>